<dbReference type="EMBL" id="BAAAEJ010000001">
    <property type="protein sequence ID" value="GAA0376848.1"/>
    <property type="molecule type" value="Genomic_DNA"/>
</dbReference>
<evidence type="ECO:0000256" key="1">
    <source>
        <dbReference type="SAM" id="Phobius"/>
    </source>
</evidence>
<name>A0ABP3HSE4_9CAUL</name>
<keyword evidence="1" id="KW-0472">Membrane</keyword>
<accession>A0ABP3HSE4</accession>
<keyword evidence="1" id="KW-1133">Transmembrane helix</keyword>
<dbReference type="Proteomes" id="UP001500791">
    <property type="component" value="Unassembled WGS sequence"/>
</dbReference>
<sequence length="84" mass="9090">MEPSVNILPFTLMIASIAGYLLLSKNRPIIEARPMGAALYRGLQTASVLACIALFSWQVFAMGFEMGGDVARRDARAEARTLAS</sequence>
<evidence type="ECO:0000313" key="2">
    <source>
        <dbReference type="EMBL" id="GAA0376848.1"/>
    </source>
</evidence>
<feature type="transmembrane region" description="Helical" evidence="1">
    <location>
        <begin position="6"/>
        <end position="23"/>
    </location>
</feature>
<reference evidence="3" key="1">
    <citation type="journal article" date="2019" name="Int. J. Syst. Evol. Microbiol.">
        <title>The Global Catalogue of Microorganisms (GCM) 10K type strain sequencing project: providing services to taxonomists for standard genome sequencing and annotation.</title>
        <authorList>
            <consortium name="The Broad Institute Genomics Platform"/>
            <consortium name="The Broad Institute Genome Sequencing Center for Infectious Disease"/>
            <person name="Wu L."/>
            <person name="Ma J."/>
        </authorList>
    </citation>
    <scope>NUCLEOTIDE SEQUENCE [LARGE SCALE GENOMIC DNA]</scope>
    <source>
        <strain evidence="3">JCM 13476</strain>
    </source>
</reference>
<proteinExistence type="predicted"/>
<keyword evidence="1" id="KW-0812">Transmembrane</keyword>
<protein>
    <submittedName>
        <fullName evidence="2">Uncharacterized protein</fullName>
    </submittedName>
</protein>
<gene>
    <name evidence="2" type="ORF">GCM10009093_00010</name>
</gene>
<comment type="caution">
    <text evidence="2">The sequence shown here is derived from an EMBL/GenBank/DDBJ whole genome shotgun (WGS) entry which is preliminary data.</text>
</comment>
<keyword evidence="3" id="KW-1185">Reference proteome</keyword>
<feature type="transmembrane region" description="Helical" evidence="1">
    <location>
        <begin position="43"/>
        <end position="64"/>
    </location>
</feature>
<organism evidence="2 3">
    <name type="scientific">Brevundimonas terrae</name>
    <dbReference type="NCBI Taxonomy" id="363631"/>
    <lineage>
        <taxon>Bacteria</taxon>
        <taxon>Pseudomonadati</taxon>
        <taxon>Pseudomonadota</taxon>
        <taxon>Alphaproteobacteria</taxon>
        <taxon>Caulobacterales</taxon>
        <taxon>Caulobacteraceae</taxon>
        <taxon>Brevundimonas</taxon>
    </lineage>
</organism>
<evidence type="ECO:0000313" key="3">
    <source>
        <dbReference type="Proteomes" id="UP001500791"/>
    </source>
</evidence>